<gene>
    <name evidence="1" type="ORF">SAMN05444164_1855</name>
</gene>
<name>A0A1H4SK81_9BRAD</name>
<protein>
    <recommendedName>
        <fullName evidence="3">DUF3313 domain-containing protein</fullName>
    </recommendedName>
</protein>
<dbReference type="Pfam" id="PF11769">
    <property type="entry name" value="DUF3313"/>
    <property type="match status" value="1"/>
</dbReference>
<sequence>MTTCLRVSWIKLLPETTGFSSGRGAQLRGWAGATLLGLLVSGCATAALDQAGSLRSYDNMEQSDGMLTRSKLRVSKEEVLAAKTIRIVPTVFSDGTAVPFTAAQRRLVTNAADRALCAGLSERFYVVASEPADLTVHAVITHVVPTDPTAVGVSKGVSVAKTILLPGVPVPVPRIPVGLGSLSLEAEARDPAGQQKAAMVWGRAANAFDNGRMSEEGDAYGLAASFGGDFSQMLVTGVTPFGGVPSMPSMQRLGFLLGGAPKYPACEAFGRAPGLVGMVGDSAGVPPDWTDKGPVAAKVE</sequence>
<dbReference type="Proteomes" id="UP000198992">
    <property type="component" value="Unassembled WGS sequence"/>
</dbReference>
<dbReference type="InterPro" id="IPR021747">
    <property type="entry name" value="DUF3313"/>
</dbReference>
<evidence type="ECO:0000313" key="1">
    <source>
        <dbReference type="EMBL" id="SEC44500.1"/>
    </source>
</evidence>
<reference evidence="1 2" key="1">
    <citation type="submission" date="2016-10" db="EMBL/GenBank/DDBJ databases">
        <authorList>
            <person name="de Groot N.N."/>
        </authorList>
    </citation>
    <scope>NUCLEOTIDE SEQUENCE [LARGE SCALE GENOMIC DNA]</scope>
    <source>
        <strain evidence="1 2">MT12</strain>
    </source>
</reference>
<organism evidence="1 2">
    <name type="scientific">Bradyrhizobium erythrophlei</name>
    <dbReference type="NCBI Taxonomy" id="1437360"/>
    <lineage>
        <taxon>Bacteria</taxon>
        <taxon>Pseudomonadati</taxon>
        <taxon>Pseudomonadota</taxon>
        <taxon>Alphaproteobacteria</taxon>
        <taxon>Hyphomicrobiales</taxon>
        <taxon>Nitrobacteraceae</taxon>
        <taxon>Bradyrhizobium</taxon>
    </lineage>
</organism>
<dbReference type="EMBL" id="FNTH01000001">
    <property type="protein sequence ID" value="SEC44500.1"/>
    <property type="molecule type" value="Genomic_DNA"/>
</dbReference>
<evidence type="ECO:0008006" key="3">
    <source>
        <dbReference type="Google" id="ProtNLM"/>
    </source>
</evidence>
<dbReference type="AlphaFoldDB" id="A0A1H4SK81"/>
<accession>A0A1H4SK81</accession>
<proteinExistence type="predicted"/>
<dbReference type="OrthoDB" id="7629881at2"/>
<evidence type="ECO:0000313" key="2">
    <source>
        <dbReference type="Proteomes" id="UP000198992"/>
    </source>
</evidence>